<dbReference type="InterPro" id="IPR036680">
    <property type="entry name" value="SPOR-like_sf"/>
</dbReference>
<feature type="transmembrane region" description="Helical" evidence="2">
    <location>
        <begin position="170"/>
        <end position="190"/>
    </location>
</feature>
<protein>
    <submittedName>
        <fullName evidence="4">SPOR domain-containing protein</fullName>
    </submittedName>
</protein>
<evidence type="ECO:0000256" key="1">
    <source>
        <dbReference type="SAM" id="MobiDB-lite"/>
    </source>
</evidence>
<dbReference type="PROSITE" id="PS51724">
    <property type="entry name" value="SPOR"/>
    <property type="match status" value="1"/>
</dbReference>
<dbReference type="Pfam" id="PF18175">
    <property type="entry name" value="HU-CCDC81_bac_2"/>
    <property type="match status" value="1"/>
</dbReference>
<gene>
    <name evidence="4" type="ORF">ACFQHR_20360</name>
</gene>
<evidence type="ECO:0000313" key="4">
    <source>
        <dbReference type="EMBL" id="MFC6999999.1"/>
    </source>
</evidence>
<sequence>MIQRHIKNLLYAYDCVIIPDFGGLITHYAPAKIHPVKHTFSPPSKHIAFNEQLKVNDGLLISTLAKQQQLPLNLAQQAVAEFVQDLKAQLLQQHRFELQDIGVFRYNADRQLVFESIESDNFLEQSFGLPDLVSKPIAGKESLILRGKYKDQTPGTDNNRKQPVGRFRKLYRIGASLVIGTLTVSAVYLFSLQQDVALSSLNPFALLTPTETAVPAIDAEATLRESEEINSYVNGTAEDSFNQEAEFVDAPAEEDNWGDTDVTNSEVSTVAETALEKKPSEETTVAAEAKVTAPEPAKPVKAEAAVKKETVATATKAAAKSVEGATIKQKTGRFYVIMGVFSQEGYAERNQKQLQRKGYDAKILQPSHDTKRDRVSVADFATAQEAQNALPELRNKINNELWVFNY</sequence>
<feature type="compositionally biased region" description="Low complexity" evidence="1">
    <location>
        <begin position="282"/>
        <end position="295"/>
    </location>
</feature>
<feature type="domain" description="SPOR" evidence="3">
    <location>
        <begin position="328"/>
        <end position="406"/>
    </location>
</feature>
<comment type="caution">
    <text evidence="4">The sequence shown here is derived from an EMBL/GenBank/DDBJ whole genome shotgun (WGS) entry which is preliminary data.</text>
</comment>
<dbReference type="InterPro" id="IPR041268">
    <property type="entry name" value="HU-CCDC81_bac_2"/>
</dbReference>
<dbReference type="Pfam" id="PF05036">
    <property type="entry name" value="SPOR"/>
    <property type="match status" value="1"/>
</dbReference>
<organism evidence="4 5">
    <name type="scientific">Rufibacter roseus</name>
    <dbReference type="NCBI Taxonomy" id="1567108"/>
    <lineage>
        <taxon>Bacteria</taxon>
        <taxon>Pseudomonadati</taxon>
        <taxon>Bacteroidota</taxon>
        <taxon>Cytophagia</taxon>
        <taxon>Cytophagales</taxon>
        <taxon>Hymenobacteraceae</taxon>
        <taxon>Rufibacter</taxon>
    </lineage>
</organism>
<feature type="region of interest" description="Disordered" evidence="1">
    <location>
        <begin position="277"/>
        <end position="296"/>
    </location>
</feature>
<evidence type="ECO:0000259" key="3">
    <source>
        <dbReference type="PROSITE" id="PS51724"/>
    </source>
</evidence>
<dbReference type="SUPFAM" id="SSF110997">
    <property type="entry name" value="Sporulation related repeat"/>
    <property type="match status" value="1"/>
</dbReference>
<keyword evidence="2" id="KW-0472">Membrane</keyword>
<name>A0ABW2DUN1_9BACT</name>
<dbReference type="RefSeq" id="WP_066621948.1">
    <property type="nucleotide sequence ID" value="NZ_JBHSYQ010000016.1"/>
</dbReference>
<keyword evidence="5" id="KW-1185">Reference proteome</keyword>
<dbReference type="InterPro" id="IPR040495">
    <property type="entry name" value="HU-CCDC81_bac_1"/>
</dbReference>
<evidence type="ECO:0000313" key="5">
    <source>
        <dbReference type="Proteomes" id="UP001596405"/>
    </source>
</evidence>
<dbReference type="Proteomes" id="UP001596405">
    <property type="component" value="Unassembled WGS sequence"/>
</dbReference>
<proteinExistence type="predicted"/>
<dbReference type="EMBL" id="JBHSYQ010000016">
    <property type="protein sequence ID" value="MFC6999999.1"/>
    <property type="molecule type" value="Genomic_DNA"/>
</dbReference>
<dbReference type="Pfam" id="PF18174">
    <property type="entry name" value="HU-CCDC81_bac_1"/>
    <property type="match status" value="1"/>
</dbReference>
<dbReference type="Gene3D" id="3.30.70.1070">
    <property type="entry name" value="Sporulation related repeat"/>
    <property type="match status" value="1"/>
</dbReference>
<reference evidence="5" key="1">
    <citation type="journal article" date="2019" name="Int. J. Syst. Evol. Microbiol.">
        <title>The Global Catalogue of Microorganisms (GCM) 10K type strain sequencing project: providing services to taxonomists for standard genome sequencing and annotation.</title>
        <authorList>
            <consortium name="The Broad Institute Genomics Platform"/>
            <consortium name="The Broad Institute Genome Sequencing Center for Infectious Disease"/>
            <person name="Wu L."/>
            <person name="Ma J."/>
        </authorList>
    </citation>
    <scope>NUCLEOTIDE SEQUENCE [LARGE SCALE GENOMIC DNA]</scope>
    <source>
        <strain evidence="5">CGMCC 4.7393</strain>
    </source>
</reference>
<keyword evidence="2" id="KW-0812">Transmembrane</keyword>
<evidence type="ECO:0000256" key="2">
    <source>
        <dbReference type="SAM" id="Phobius"/>
    </source>
</evidence>
<keyword evidence="2" id="KW-1133">Transmembrane helix</keyword>
<accession>A0ABW2DUN1</accession>
<dbReference type="InterPro" id="IPR007730">
    <property type="entry name" value="SPOR-like_dom"/>
</dbReference>